<evidence type="ECO:0000313" key="2">
    <source>
        <dbReference type="EMBL" id="KLL10350.1"/>
    </source>
</evidence>
<keyword evidence="3" id="KW-1185">Reference proteome</keyword>
<protein>
    <submittedName>
        <fullName evidence="2">Membrane protein</fullName>
    </submittedName>
</protein>
<comment type="caution">
    <text evidence="2">The sequence shown here is derived from an EMBL/GenBank/DDBJ whole genome shotgun (WGS) entry which is preliminary data.</text>
</comment>
<reference evidence="2 3" key="1">
    <citation type="submission" date="2014-12" db="EMBL/GenBank/DDBJ databases">
        <title>Frankia sp. BMG5.1 draft genome.</title>
        <authorList>
            <person name="Gtari M."/>
            <person name="Ghodhbane-Gtari F."/>
            <person name="Nouioui I."/>
            <person name="Ktari A."/>
            <person name="Hezbri K."/>
            <person name="Mimouni W."/>
            <person name="Sbissi I."/>
            <person name="Ayari A."/>
            <person name="Yamanaka T."/>
            <person name="Normand P."/>
            <person name="Tisa L.S."/>
            <person name="Boudabous A."/>
        </authorList>
    </citation>
    <scope>NUCLEOTIDE SEQUENCE [LARGE SCALE GENOMIC DNA]</scope>
    <source>
        <strain evidence="2 3">BMG5.1</strain>
    </source>
</reference>
<dbReference type="EMBL" id="JWIO01000035">
    <property type="protein sequence ID" value="KLL10350.1"/>
    <property type="molecule type" value="Genomic_DNA"/>
</dbReference>
<sequence>MWCATVWMSAHIHPDPALHTVALFVHLSSLVLGFGAVLVADYLIAVWLVGRSTFAEAVAGIDRLHLLIWTGLIGLMGSGTLLEPDLATVTARVKLGLVLVLTLNGLQAMLLSKRMKAAAGVLNMRLLAWGAITTIVSQGCWWGAMWIGFITASARS</sequence>
<evidence type="ECO:0000313" key="3">
    <source>
        <dbReference type="Proteomes" id="UP000035425"/>
    </source>
</evidence>
<keyword evidence="1" id="KW-1133">Transmembrane helix</keyword>
<feature type="transmembrane region" description="Helical" evidence="1">
    <location>
        <begin position="61"/>
        <end position="81"/>
    </location>
</feature>
<feature type="transmembrane region" description="Helical" evidence="1">
    <location>
        <begin position="23"/>
        <end position="49"/>
    </location>
</feature>
<name>A0ABR5F0X0_9ACTN</name>
<organism evidence="2 3">
    <name type="scientific">Protofrankia coriariae</name>
    <dbReference type="NCBI Taxonomy" id="1562887"/>
    <lineage>
        <taxon>Bacteria</taxon>
        <taxon>Bacillati</taxon>
        <taxon>Actinomycetota</taxon>
        <taxon>Actinomycetes</taxon>
        <taxon>Frankiales</taxon>
        <taxon>Frankiaceae</taxon>
        <taxon>Protofrankia</taxon>
    </lineage>
</organism>
<evidence type="ECO:0000256" key="1">
    <source>
        <dbReference type="SAM" id="Phobius"/>
    </source>
</evidence>
<accession>A0ABR5F0X0</accession>
<dbReference type="Proteomes" id="UP000035425">
    <property type="component" value="Unassembled WGS sequence"/>
</dbReference>
<feature type="transmembrane region" description="Helical" evidence="1">
    <location>
        <begin position="93"/>
        <end position="112"/>
    </location>
</feature>
<proteinExistence type="predicted"/>
<feature type="transmembrane region" description="Helical" evidence="1">
    <location>
        <begin position="124"/>
        <end position="149"/>
    </location>
</feature>
<gene>
    <name evidence="2" type="ORF">FrCorBMG51_18630</name>
</gene>
<keyword evidence="1" id="KW-0812">Transmembrane</keyword>
<keyword evidence="1" id="KW-0472">Membrane</keyword>